<keyword evidence="6" id="KW-1185">Reference proteome</keyword>
<dbReference type="SUPFAM" id="SSF51735">
    <property type="entry name" value="NAD(P)-binding Rossmann-fold domains"/>
    <property type="match status" value="1"/>
</dbReference>
<dbReference type="PROSITE" id="PS00061">
    <property type="entry name" value="ADH_SHORT"/>
    <property type="match status" value="1"/>
</dbReference>
<accession>A0A1D2M3J6</accession>
<dbReference type="OMA" id="YFCATTV"/>
<dbReference type="GO" id="GO:0050038">
    <property type="term" value="F:L-xylulose reductase (NADPH) activity"/>
    <property type="evidence" value="ECO:0007669"/>
    <property type="project" value="TreeGrafter"/>
</dbReference>
<evidence type="ECO:0000256" key="2">
    <source>
        <dbReference type="ARBA" id="ARBA00011881"/>
    </source>
</evidence>
<dbReference type="GO" id="GO:0005997">
    <property type="term" value="P:xylulose metabolic process"/>
    <property type="evidence" value="ECO:0007669"/>
    <property type="project" value="TreeGrafter"/>
</dbReference>
<evidence type="ECO:0000313" key="5">
    <source>
        <dbReference type="EMBL" id="ODM87481.1"/>
    </source>
</evidence>
<dbReference type="InterPro" id="IPR051737">
    <property type="entry name" value="L-xylulose/Carbonyl_redctase"/>
</dbReference>
<evidence type="ECO:0000256" key="3">
    <source>
        <dbReference type="ARBA" id="ARBA00022857"/>
    </source>
</evidence>
<evidence type="ECO:0000256" key="4">
    <source>
        <dbReference type="ARBA" id="ARBA00023002"/>
    </source>
</evidence>
<dbReference type="PANTHER" id="PTHR44252">
    <property type="entry name" value="D-ERYTHRULOSE REDUCTASE"/>
    <property type="match status" value="1"/>
</dbReference>
<dbReference type="EMBL" id="LJIJ01005200">
    <property type="protein sequence ID" value="ODM87481.1"/>
    <property type="molecule type" value="Genomic_DNA"/>
</dbReference>
<dbReference type="FunFam" id="3.40.50.720:FF:000084">
    <property type="entry name" value="Short-chain dehydrogenase reductase"/>
    <property type="match status" value="1"/>
</dbReference>
<dbReference type="STRING" id="48709.A0A1D2M3J6"/>
<protein>
    <submittedName>
        <fullName evidence="5">D-erythrulose reductase</fullName>
    </submittedName>
</protein>
<keyword evidence="3" id="KW-0521">NADP</keyword>
<dbReference type="OrthoDB" id="6506490at2759"/>
<dbReference type="Gene3D" id="3.40.50.720">
    <property type="entry name" value="NAD(P)-binding Rossmann-like Domain"/>
    <property type="match status" value="1"/>
</dbReference>
<dbReference type="GO" id="GO:0004090">
    <property type="term" value="F:carbonyl reductase (NADPH) activity"/>
    <property type="evidence" value="ECO:0007669"/>
    <property type="project" value="TreeGrafter"/>
</dbReference>
<dbReference type="PANTHER" id="PTHR44252:SF3">
    <property type="entry name" value="D-ERYTHRULOSE REDUCTASE-RELATED"/>
    <property type="match status" value="1"/>
</dbReference>
<comment type="caution">
    <text evidence="5">The sequence shown here is derived from an EMBL/GenBank/DDBJ whole genome shotgun (WGS) entry which is preliminary data.</text>
</comment>
<comment type="subunit">
    <text evidence="2">Homotetramer.</text>
</comment>
<organism evidence="5 6">
    <name type="scientific">Orchesella cincta</name>
    <name type="common">Springtail</name>
    <name type="synonym">Podura cincta</name>
    <dbReference type="NCBI Taxonomy" id="48709"/>
    <lineage>
        <taxon>Eukaryota</taxon>
        <taxon>Metazoa</taxon>
        <taxon>Ecdysozoa</taxon>
        <taxon>Arthropoda</taxon>
        <taxon>Hexapoda</taxon>
        <taxon>Collembola</taxon>
        <taxon>Entomobryomorpha</taxon>
        <taxon>Entomobryoidea</taxon>
        <taxon>Orchesellidae</taxon>
        <taxon>Orchesellinae</taxon>
        <taxon>Orchesella</taxon>
    </lineage>
</organism>
<dbReference type="InterPro" id="IPR002347">
    <property type="entry name" value="SDR_fam"/>
</dbReference>
<dbReference type="GO" id="GO:0006006">
    <property type="term" value="P:glucose metabolic process"/>
    <property type="evidence" value="ECO:0007669"/>
    <property type="project" value="TreeGrafter"/>
</dbReference>
<dbReference type="InterPro" id="IPR036291">
    <property type="entry name" value="NAD(P)-bd_dom_sf"/>
</dbReference>
<dbReference type="InterPro" id="IPR020904">
    <property type="entry name" value="Sc_DH/Rdtase_CS"/>
</dbReference>
<dbReference type="Proteomes" id="UP000094527">
    <property type="component" value="Unassembled WGS sequence"/>
</dbReference>
<reference evidence="5 6" key="1">
    <citation type="journal article" date="2016" name="Genome Biol. Evol.">
        <title>Gene Family Evolution Reflects Adaptation to Soil Environmental Stressors in the Genome of the Collembolan Orchesella cincta.</title>
        <authorList>
            <person name="Faddeeva-Vakhrusheva A."/>
            <person name="Derks M.F."/>
            <person name="Anvar S.Y."/>
            <person name="Agamennone V."/>
            <person name="Suring W."/>
            <person name="Smit S."/>
            <person name="van Straalen N.M."/>
            <person name="Roelofs D."/>
        </authorList>
    </citation>
    <scope>NUCLEOTIDE SEQUENCE [LARGE SCALE GENOMIC DNA]</scope>
    <source>
        <tissue evidence="5">Mixed pool</tissue>
    </source>
</reference>
<dbReference type="PRINTS" id="PR00081">
    <property type="entry name" value="GDHRDH"/>
</dbReference>
<comment type="similarity">
    <text evidence="1">Belongs to the short-chain dehydrogenases/reductases (SDR) family.</text>
</comment>
<name>A0A1D2M3J6_ORCCI</name>
<keyword evidence="4" id="KW-0560">Oxidoreductase</keyword>
<proteinExistence type="inferred from homology"/>
<gene>
    <name evidence="5" type="ORF">Ocin01_19201</name>
</gene>
<sequence>MSVQYNFTGVKFLVTGAGRGIGRAIVTELHNQGAIVYALSKNPDNLASLQKECPKIIPIYADLSNLEQTLNAVKPIEAEYCEIADFLEISLEQYEKQFSVNFKAAVFVSQNVVKKMIAAGIGGSIINISSMTSQRAIKYFGIYSCTKAALDMLTKSMALGIGVHKIRVNSLSPGTVKTDLVNYVVNQDPKEMEKQVQRFIERTPTQTLFMPMSDIVNATLFLASNQTSQITGQCLAVDGGYLTT</sequence>
<evidence type="ECO:0000313" key="6">
    <source>
        <dbReference type="Proteomes" id="UP000094527"/>
    </source>
</evidence>
<dbReference type="AlphaFoldDB" id="A0A1D2M3J6"/>
<dbReference type="Pfam" id="PF13561">
    <property type="entry name" value="adh_short_C2"/>
    <property type="match status" value="1"/>
</dbReference>
<evidence type="ECO:0000256" key="1">
    <source>
        <dbReference type="ARBA" id="ARBA00006484"/>
    </source>
</evidence>